<evidence type="ECO:0000256" key="1">
    <source>
        <dbReference type="SAM" id="MobiDB-lite"/>
    </source>
</evidence>
<evidence type="ECO:0000313" key="3">
    <source>
        <dbReference type="EMBL" id="MBJ9687405.1"/>
    </source>
</evidence>
<keyword evidence="4" id="KW-1185">Reference proteome</keyword>
<dbReference type="InterPro" id="IPR056906">
    <property type="entry name" value="ORF2/G2P_dom"/>
</dbReference>
<dbReference type="Pfam" id="PF23343">
    <property type="entry name" value="REP_ORF2-G2P"/>
    <property type="match status" value="1"/>
</dbReference>
<gene>
    <name evidence="3" type="ORF">I5589_09960</name>
</gene>
<dbReference type="EMBL" id="JADVKH010000017">
    <property type="protein sequence ID" value="MBJ9687405.1"/>
    <property type="molecule type" value="Genomic_DNA"/>
</dbReference>
<comment type="caution">
    <text evidence="3">The sequence shown here is derived from an EMBL/GenBank/DDBJ whole genome shotgun (WGS) entry which is preliminary data.</text>
</comment>
<sequence>MAKTAGLRAVAMTLTFSNDSSFCARHISAFLARVRQVLKRRGYSLPYAWVLERGGRLHYHLMLWLPRDFSLDKEKLAEWWPWGATWTASCQHVKRWGRYMAKFKCLAYLPKAARLFGCGGLDESGKATVRHASLPRWLQALVPRGARLRRCPGFGWANTVTAEIHRSPYRWTPRGWAKRDEDVSSPPPGAEQFKAS</sequence>
<reference evidence="3 4" key="1">
    <citation type="submission" date="2020-11" db="EMBL/GenBank/DDBJ databases">
        <title>Enhanced detection system for hospital associated transmission using whole genome sequencing surveillance.</title>
        <authorList>
            <person name="Harrison L.H."/>
            <person name="Van Tyne D."/>
            <person name="Marsh J.W."/>
            <person name="Griffith M.P."/>
            <person name="Snyder D.J."/>
            <person name="Cooper V.S."/>
            <person name="Mustapha M."/>
        </authorList>
    </citation>
    <scope>NUCLEOTIDE SEQUENCE [LARGE SCALE GENOMIC DNA]</scope>
    <source>
        <strain evidence="3 4">BC00020</strain>
    </source>
</reference>
<organism evidence="3 4">
    <name type="scientific">Burkholderia vietnamiensis</name>
    <dbReference type="NCBI Taxonomy" id="60552"/>
    <lineage>
        <taxon>Bacteria</taxon>
        <taxon>Pseudomonadati</taxon>
        <taxon>Pseudomonadota</taxon>
        <taxon>Betaproteobacteria</taxon>
        <taxon>Burkholderiales</taxon>
        <taxon>Burkholderiaceae</taxon>
        <taxon>Burkholderia</taxon>
        <taxon>Burkholderia cepacia complex</taxon>
    </lineage>
</organism>
<feature type="region of interest" description="Disordered" evidence="1">
    <location>
        <begin position="177"/>
        <end position="196"/>
    </location>
</feature>
<accession>A0ABS1ATI4</accession>
<name>A0ABS1ATI4_BURVI</name>
<dbReference type="RefSeq" id="WP_200091239.1">
    <property type="nucleotide sequence ID" value="NZ_JADVKH010000017.1"/>
</dbReference>
<evidence type="ECO:0000259" key="2">
    <source>
        <dbReference type="Pfam" id="PF23343"/>
    </source>
</evidence>
<dbReference type="Proteomes" id="UP000808215">
    <property type="component" value="Unassembled WGS sequence"/>
</dbReference>
<protein>
    <recommendedName>
        <fullName evidence="2">Replication-associated protein ORF2/G2P domain-containing protein</fullName>
    </recommendedName>
</protein>
<evidence type="ECO:0000313" key="4">
    <source>
        <dbReference type="Proteomes" id="UP000808215"/>
    </source>
</evidence>
<proteinExistence type="predicted"/>
<feature type="domain" description="Replication-associated protein ORF2/G2P" evidence="2">
    <location>
        <begin position="10"/>
        <end position="102"/>
    </location>
</feature>